<dbReference type="Proteomes" id="UP001211711">
    <property type="component" value="Unassembled WGS sequence"/>
</dbReference>
<keyword evidence="1" id="KW-0472">Membrane</keyword>
<evidence type="ECO:0000313" key="3">
    <source>
        <dbReference type="Proteomes" id="UP001211711"/>
    </source>
</evidence>
<keyword evidence="1" id="KW-0812">Transmembrane</keyword>
<keyword evidence="1" id="KW-1133">Transmembrane helix</keyword>
<reference evidence="2 3" key="1">
    <citation type="submission" date="2023-01" db="EMBL/GenBank/DDBJ databases">
        <title>Genomes from the Australian National Cyanobacteria Reference Collection.</title>
        <authorList>
            <person name="Willis A."/>
            <person name="Lee E.M.F."/>
        </authorList>
    </citation>
    <scope>NUCLEOTIDE SEQUENCE [LARGE SCALE GENOMIC DNA]</scope>
    <source>
        <strain evidence="2 3">CS-549</strain>
    </source>
</reference>
<evidence type="ECO:0000313" key="2">
    <source>
        <dbReference type="EMBL" id="MDB9443632.1"/>
    </source>
</evidence>
<protein>
    <submittedName>
        <fullName evidence="2">Uncharacterized protein</fullName>
    </submittedName>
</protein>
<dbReference type="RefSeq" id="WP_272110785.1">
    <property type="nucleotide sequence ID" value="NZ_JAQMTI010000256.1"/>
</dbReference>
<proteinExistence type="predicted"/>
<feature type="transmembrane region" description="Helical" evidence="1">
    <location>
        <begin position="15"/>
        <end position="39"/>
    </location>
</feature>
<accession>A0ABT4ZYA3</accession>
<dbReference type="EMBL" id="JAQMTI010000256">
    <property type="protein sequence ID" value="MDB9443632.1"/>
    <property type="molecule type" value="Genomic_DNA"/>
</dbReference>
<keyword evidence="3" id="KW-1185">Reference proteome</keyword>
<organism evidence="2 3">
    <name type="scientific">Sphaerospermopsis kisseleviana CS-549</name>
    <dbReference type="NCBI Taxonomy" id="3021783"/>
    <lineage>
        <taxon>Bacteria</taxon>
        <taxon>Bacillati</taxon>
        <taxon>Cyanobacteriota</taxon>
        <taxon>Cyanophyceae</taxon>
        <taxon>Nostocales</taxon>
        <taxon>Aphanizomenonaceae</taxon>
        <taxon>Sphaerospermopsis</taxon>
        <taxon>Sphaerospermopsis kisseleviana</taxon>
    </lineage>
</organism>
<evidence type="ECO:0000256" key="1">
    <source>
        <dbReference type="SAM" id="Phobius"/>
    </source>
</evidence>
<gene>
    <name evidence="2" type="ORF">PN497_20085</name>
</gene>
<sequence>MIELCTYTGIATLSLLFGLAAAINPLGAGLIGLGVYSYATQKR</sequence>
<name>A0ABT4ZYA3_9CYAN</name>
<comment type="caution">
    <text evidence="2">The sequence shown here is derived from an EMBL/GenBank/DDBJ whole genome shotgun (WGS) entry which is preliminary data.</text>
</comment>